<dbReference type="EMBL" id="CP155571">
    <property type="protein sequence ID" value="XFO71538.1"/>
    <property type="molecule type" value="Genomic_DNA"/>
</dbReference>
<reference evidence="6" key="1">
    <citation type="submission" date="2024-05" db="EMBL/GenBank/DDBJ databases">
        <title>Isolation and characterization of Sporomusa carbonis sp. nov., a carboxydotrophic hydrogenogen in the genus of Sporomusa isolated from a charcoal burning pile.</title>
        <authorList>
            <person name="Boeer T."/>
            <person name="Rosenbaum F."/>
            <person name="Eysell L."/>
            <person name="Mueller V."/>
            <person name="Daniel R."/>
            <person name="Poehlein A."/>
        </authorList>
    </citation>
    <scope>NUCLEOTIDE SEQUENCE [LARGE SCALE GENOMIC DNA]</scope>
    <source>
        <strain evidence="6">DSM 3132</strain>
    </source>
</reference>
<evidence type="ECO:0000259" key="5">
    <source>
        <dbReference type="PROSITE" id="PS51078"/>
    </source>
</evidence>
<evidence type="ECO:0000259" key="4">
    <source>
        <dbReference type="PROSITE" id="PS51077"/>
    </source>
</evidence>
<dbReference type="Pfam" id="PF01614">
    <property type="entry name" value="IclR_C"/>
    <property type="match status" value="1"/>
</dbReference>
<dbReference type="PROSITE" id="PS51078">
    <property type="entry name" value="ICLR_ED"/>
    <property type="match status" value="1"/>
</dbReference>
<dbReference type="SUPFAM" id="SSF55781">
    <property type="entry name" value="GAF domain-like"/>
    <property type="match status" value="1"/>
</dbReference>
<dbReference type="Gene3D" id="3.30.450.40">
    <property type="match status" value="1"/>
</dbReference>
<dbReference type="PROSITE" id="PS51077">
    <property type="entry name" value="HTH_ICLR"/>
    <property type="match status" value="1"/>
</dbReference>
<keyword evidence="7" id="KW-1185">Reference proteome</keyword>
<proteinExistence type="predicted"/>
<dbReference type="InterPro" id="IPR014757">
    <property type="entry name" value="Tscrpt_reg_IclR_C"/>
</dbReference>
<name>A0ABZ3J034_SPOA4</name>
<evidence type="ECO:0000313" key="6">
    <source>
        <dbReference type="EMBL" id="XFO71538.1"/>
    </source>
</evidence>
<dbReference type="Proteomes" id="UP000216052">
    <property type="component" value="Chromosome"/>
</dbReference>
<sequence length="262" mass="29073">MNQGRKPAKDKNKYLVASVDRAIELLFILESSPREMGVTEISRQLGVQKSTVHNLLQTLLARDFVRQTDTGHYTLGFRLMPLGLACTERLNIRRIASPYLKELAAEAEEVVLLAVLSAGQLTIIDKVEPTRPVFLIPRFDYCNTFHSSALGKVFLAYSPDEFLEKVTAEPLTRYTDKTITDKQMLMTELANVREQGYSVASNETIEGVTCLGAPIMNANGKIEAAITVSGATAWFTEKRRESVVRLMKGKAEAISAELGFRG</sequence>
<keyword evidence="3" id="KW-0804">Transcription</keyword>
<accession>A0ABZ3J034</accession>
<dbReference type="InterPro" id="IPR036390">
    <property type="entry name" value="WH_DNA-bd_sf"/>
</dbReference>
<feature type="domain" description="HTH iclR-type" evidence="4">
    <location>
        <begin position="16"/>
        <end position="77"/>
    </location>
</feature>
<dbReference type="InterPro" id="IPR036388">
    <property type="entry name" value="WH-like_DNA-bd_sf"/>
</dbReference>
<dbReference type="InterPro" id="IPR005471">
    <property type="entry name" value="Tscrpt_reg_IclR_N"/>
</dbReference>
<dbReference type="PANTHER" id="PTHR30136:SF8">
    <property type="entry name" value="TRANSCRIPTIONAL REGULATORY PROTEIN"/>
    <property type="match status" value="1"/>
</dbReference>
<dbReference type="SMART" id="SM00346">
    <property type="entry name" value="HTH_ICLR"/>
    <property type="match status" value="1"/>
</dbReference>
<dbReference type="PANTHER" id="PTHR30136">
    <property type="entry name" value="HELIX-TURN-HELIX TRANSCRIPTIONAL REGULATOR, ICLR FAMILY"/>
    <property type="match status" value="1"/>
</dbReference>
<organism evidence="6 7">
    <name type="scientific">Sporomusa acidovorans (strain ATCC 49682 / DSM 3132 / Mol)</name>
    <dbReference type="NCBI Taxonomy" id="1123286"/>
    <lineage>
        <taxon>Bacteria</taxon>
        <taxon>Bacillati</taxon>
        <taxon>Bacillota</taxon>
        <taxon>Negativicutes</taxon>
        <taxon>Selenomonadales</taxon>
        <taxon>Sporomusaceae</taxon>
        <taxon>Sporomusa</taxon>
    </lineage>
</organism>
<dbReference type="RefSeq" id="WP_093796471.1">
    <property type="nucleotide sequence ID" value="NZ_CP155571.1"/>
</dbReference>
<evidence type="ECO:0000256" key="2">
    <source>
        <dbReference type="ARBA" id="ARBA00023125"/>
    </source>
</evidence>
<evidence type="ECO:0000313" key="7">
    <source>
        <dbReference type="Proteomes" id="UP000216052"/>
    </source>
</evidence>
<dbReference type="SUPFAM" id="SSF46785">
    <property type="entry name" value="Winged helix' DNA-binding domain"/>
    <property type="match status" value="1"/>
</dbReference>
<protein>
    <submittedName>
        <fullName evidence="6">Transcriptional regulator KdgR</fullName>
    </submittedName>
</protein>
<gene>
    <name evidence="6" type="primary">kdgR_3</name>
    <name evidence="6" type="ORF">SPACI_015680</name>
</gene>
<dbReference type="Pfam" id="PF09339">
    <property type="entry name" value="HTH_IclR"/>
    <property type="match status" value="1"/>
</dbReference>
<keyword evidence="1" id="KW-0805">Transcription regulation</keyword>
<evidence type="ECO:0000256" key="3">
    <source>
        <dbReference type="ARBA" id="ARBA00023163"/>
    </source>
</evidence>
<dbReference type="InterPro" id="IPR050707">
    <property type="entry name" value="HTH_MetabolicPath_Reg"/>
</dbReference>
<feature type="domain" description="IclR-ED" evidence="5">
    <location>
        <begin position="78"/>
        <end position="260"/>
    </location>
</feature>
<evidence type="ECO:0000256" key="1">
    <source>
        <dbReference type="ARBA" id="ARBA00023015"/>
    </source>
</evidence>
<dbReference type="InterPro" id="IPR029016">
    <property type="entry name" value="GAF-like_dom_sf"/>
</dbReference>
<dbReference type="Gene3D" id="1.10.10.10">
    <property type="entry name" value="Winged helix-like DNA-binding domain superfamily/Winged helix DNA-binding domain"/>
    <property type="match status" value="1"/>
</dbReference>
<keyword evidence="2" id="KW-0238">DNA-binding</keyword>